<dbReference type="HAMAP" id="MF_00822">
    <property type="entry name" value="UreE"/>
    <property type="match status" value="1"/>
</dbReference>
<dbReference type="GO" id="GO:0006457">
    <property type="term" value="P:protein folding"/>
    <property type="evidence" value="ECO:0007669"/>
    <property type="project" value="InterPro"/>
</dbReference>
<reference evidence="8 9" key="1">
    <citation type="submission" date="2019-06" db="EMBL/GenBank/DDBJ databases">
        <title>Genomic Encyclopedia of Type Strains, Phase IV (KMG-V): Genome sequencing to study the core and pangenomes of soil and plant-associated prokaryotes.</title>
        <authorList>
            <person name="Whitman W."/>
        </authorList>
    </citation>
    <scope>NUCLEOTIDE SEQUENCE [LARGE SCALE GENOMIC DNA]</scope>
    <source>
        <strain evidence="8 9">BR 11880</strain>
    </source>
</reference>
<dbReference type="InterPro" id="IPR004029">
    <property type="entry name" value="UreE_N"/>
</dbReference>
<evidence type="ECO:0000256" key="5">
    <source>
        <dbReference type="HAMAP-Rule" id="MF_00822"/>
    </source>
</evidence>
<feature type="region of interest" description="Disordered" evidence="6">
    <location>
        <begin position="148"/>
        <end position="193"/>
    </location>
</feature>
<dbReference type="InterPro" id="IPR036118">
    <property type="entry name" value="UreE_N_sf"/>
</dbReference>
<keyword evidence="3 5" id="KW-0533">Nickel</keyword>
<feature type="compositionally biased region" description="Basic residues" evidence="6">
    <location>
        <begin position="181"/>
        <end position="193"/>
    </location>
</feature>
<comment type="subcellular location">
    <subcellularLocation>
        <location evidence="1 5">Cytoplasm</location>
    </subcellularLocation>
</comment>
<dbReference type="RefSeq" id="WP_246171981.1">
    <property type="nucleotide sequence ID" value="NZ_VITN01000001.1"/>
</dbReference>
<dbReference type="GO" id="GO:0016151">
    <property type="term" value="F:nickel cation binding"/>
    <property type="evidence" value="ECO:0007669"/>
    <property type="project" value="UniProtKB-UniRule"/>
</dbReference>
<protein>
    <recommendedName>
        <fullName evidence="5">Urease accessory protein UreE</fullName>
    </recommendedName>
</protein>
<dbReference type="InterPro" id="IPR007864">
    <property type="entry name" value="UreE_C_dom"/>
</dbReference>
<dbReference type="SUPFAM" id="SSF69287">
    <property type="entry name" value="Urease metallochaperone UreE, N-terminal domain"/>
    <property type="match status" value="1"/>
</dbReference>
<dbReference type="GO" id="GO:0051082">
    <property type="term" value="F:unfolded protein binding"/>
    <property type="evidence" value="ECO:0007669"/>
    <property type="project" value="UniProtKB-UniRule"/>
</dbReference>
<comment type="caution">
    <text evidence="8">The sequence shown here is derived from an EMBL/GenBank/DDBJ whole genome shotgun (WGS) entry which is preliminary data.</text>
</comment>
<feature type="compositionally biased region" description="Gly residues" evidence="6">
    <location>
        <begin position="151"/>
        <end position="162"/>
    </location>
</feature>
<evidence type="ECO:0000313" key="8">
    <source>
        <dbReference type="EMBL" id="TWB24715.1"/>
    </source>
</evidence>
<proteinExistence type="inferred from homology"/>
<evidence type="ECO:0000256" key="3">
    <source>
        <dbReference type="ARBA" id="ARBA00022596"/>
    </source>
</evidence>
<evidence type="ECO:0000256" key="1">
    <source>
        <dbReference type="ARBA" id="ARBA00004496"/>
    </source>
</evidence>
<evidence type="ECO:0000313" key="9">
    <source>
        <dbReference type="Proteomes" id="UP000319859"/>
    </source>
</evidence>
<dbReference type="InterPro" id="IPR012406">
    <property type="entry name" value="UreE"/>
</dbReference>
<dbReference type="EMBL" id="VITN01000001">
    <property type="protein sequence ID" value="TWB24715.1"/>
    <property type="molecule type" value="Genomic_DNA"/>
</dbReference>
<feature type="domain" description="UreE urease accessory N-terminal" evidence="7">
    <location>
        <begin position="17"/>
        <end position="79"/>
    </location>
</feature>
<sequence>MSEDLSPATDLPRAHTVLPAGYWDAAKAAGTVTLDFDHRCRRRLRLERDGGDGPLMLDLPSPRHIRHGDGLVLTGVGIVAVKAAPEDLMEVRCEAIGDLLRMAWHIGNRHIPAELRGDRLRIRADHVLADMLTGLGAIVTPVSAPFDPEGGAYGDSPAGGGHGHGHGHSHGHGHDHDHDHGHHHHDHHAHGHG</sequence>
<evidence type="ECO:0000256" key="4">
    <source>
        <dbReference type="ARBA" id="ARBA00023186"/>
    </source>
</evidence>
<dbReference type="SUPFAM" id="SSF69737">
    <property type="entry name" value="Urease metallochaperone UreE, C-terminal domain"/>
    <property type="match status" value="1"/>
</dbReference>
<name>A0A560FSV0_9PROT</name>
<dbReference type="SMART" id="SM00988">
    <property type="entry name" value="UreE_N"/>
    <property type="match status" value="1"/>
</dbReference>
<gene>
    <name evidence="5" type="primary">ureE</name>
    <name evidence="8" type="ORF">FBZ89_101341</name>
</gene>
<accession>A0A560FSV0</accession>
<dbReference type="Gene3D" id="2.60.260.20">
    <property type="entry name" value="Urease metallochaperone UreE, N-terminal domain"/>
    <property type="match status" value="1"/>
</dbReference>
<dbReference type="GO" id="GO:0065003">
    <property type="term" value="P:protein-containing complex assembly"/>
    <property type="evidence" value="ECO:0007669"/>
    <property type="project" value="InterPro"/>
</dbReference>
<dbReference type="Proteomes" id="UP000319859">
    <property type="component" value="Unassembled WGS sequence"/>
</dbReference>
<evidence type="ECO:0000259" key="7">
    <source>
        <dbReference type="SMART" id="SM00988"/>
    </source>
</evidence>
<evidence type="ECO:0000256" key="6">
    <source>
        <dbReference type="SAM" id="MobiDB-lite"/>
    </source>
</evidence>
<dbReference type="Pfam" id="PF05194">
    <property type="entry name" value="UreE_C"/>
    <property type="match status" value="1"/>
</dbReference>
<dbReference type="Pfam" id="PF02814">
    <property type="entry name" value="UreE_N"/>
    <property type="match status" value="1"/>
</dbReference>
<organism evidence="8 9">
    <name type="scientific">Nitrospirillum amazonense</name>
    <dbReference type="NCBI Taxonomy" id="28077"/>
    <lineage>
        <taxon>Bacteria</taxon>
        <taxon>Pseudomonadati</taxon>
        <taxon>Pseudomonadota</taxon>
        <taxon>Alphaproteobacteria</taxon>
        <taxon>Rhodospirillales</taxon>
        <taxon>Azospirillaceae</taxon>
        <taxon>Nitrospirillum</taxon>
    </lineage>
</organism>
<dbReference type="GO" id="GO:0005737">
    <property type="term" value="C:cytoplasm"/>
    <property type="evidence" value="ECO:0007669"/>
    <property type="project" value="UniProtKB-SubCell"/>
</dbReference>
<keyword evidence="2 5" id="KW-0963">Cytoplasm</keyword>
<dbReference type="Gene3D" id="3.30.70.790">
    <property type="entry name" value="UreE, C-terminal domain"/>
    <property type="match status" value="1"/>
</dbReference>
<dbReference type="GO" id="GO:0019627">
    <property type="term" value="P:urea metabolic process"/>
    <property type="evidence" value="ECO:0007669"/>
    <property type="project" value="InterPro"/>
</dbReference>
<comment type="function">
    <text evidence="5">Involved in urease metallocenter assembly. Binds nickel. Probably functions as a nickel donor during metallocenter assembly.</text>
</comment>
<evidence type="ECO:0000256" key="2">
    <source>
        <dbReference type="ARBA" id="ARBA00022490"/>
    </source>
</evidence>
<comment type="similarity">
    <text evidence="5">Belongs to the UreE family.</text>
</comment>
<keyword evidence="4 5" id="KW-0143">Chaperone</keyword>
<dbReference type="AlphaFoldDB" id="A0A560FSV0"/>